<reference evidence="1" key="1">
    <citation type="submission" date="2020-05" db="EMBL/GenBank/DDBJ databases">
        <authorList>
            <person name="Chiriac C."/>
            <person name="Salcher M."/>
            <person name="Ghai R."/>
            <person name="Kavagutti S V."/>
        </authorList>
    </citation>
    <scope>NUCLEOTIDE SEQUENCE</scope>
</reference>
<proteinExistence type="predicted"/>
<protein>
    <submittedName>
        <fullName evidence="1">Uncharacterized protein</fullName>
    </submittedName>
</protein>
<accession>A0A6J7W882</accession>
<organism evidence="1">
    <name type="scientific">uncultured Caudovirales phage</name>
    <dbReference type="NCBI Taxonomy" id="2100421"/>
    <lineage>
        <taxon>Viruses</taxon>
        <taxon>Duplodnaviria</taxon>
        <taxon>Heunggongvirae</taxon>
        <taxon>Uroviricota</taxon>
        <taxon>Caudoviricetes</taxon>
        <taxon>Peduoviridae</taxon>
        <taxon>Maltschvirus</taxon>
        <taxon>Maltschvirus maltsch</taxon>
    </lineage>
</organism>
<name>A0A6J7W882_9CAUD</name>
<sequence>MSDTKQMYAIYSDAKTGAVWARDSGWPLKDDTGFARLCTVAARDAVEAFDVYLAGIDMADYLSGR</sequence>
<gene>
    <name evidence="1" type="ORF">UFOVP150_64</name>
</gene>
<dbReference type="EMBL" id="LR798199">
    <property type="protein sequence ID" value="CAB5156371.1"/>
    <property type="molecule type" value="Genomic_DNA"/>
</dbReference>
<evidence type="ECO:0000313" key="1">
    <source>
        <dbReference type="EMBL" id="CAB5156371.1"/>
    </source>
</evidence>